<feature type="region of interest" description="Disordered" evidence="1">
    <location>
        <begin position="255"/>
        <end position="281"/>
    </location>
</feature>
<sequence length="604" mass="69601">MCRPLLIAFRRYIPLVTSFRERYAKTFLLVCLFSILLSAYMSTYLLDSVRRIQDIGSENNLILYREVYRHEAWPEVEGVVKDPGSLPPNAHYFWCGEKIFRFEDYLGVLSIVRVLKPVKLIFHYNTLPSVDDNWYHTWFQELKQSVPNLVLQYHVVRHKCGSVEALRFYLGTLAEEGGVYVGERTIVTEMPEVEGYRESEVFHSFRVNELEHDFTQGLVIARRGFPRQQVAGLLSSILNHDKKCYDVTEYNRIFPSSSSSSSSSPSSSSPSGDSGPLNSNKNSSSFSPCLVLSEALVPKDIVTSPTPLAELSRWLFYGERRARQVTPDPLGTPLIPLISHIIWLPPTNIFKSSEFKLLHYLSIMSALHVAGFRRVFVHGAVRPHGHWWDQLRGENVTFLKISHPESIFQQSVVGPAHQSDVLRLNLLNTYGGAYQDRDVIWVSEIPESLRRYPVVACPDWPINGEWPEVFNMGVVLAKPGAEWLSHFLNTFRYYRDDKWAFNAVFMPYKAYEFHPDKIYIDRRLQIICFRGVCHPAWHKDYKRDINDQRPINFQWQEGRSFHFTVPKPAPGLASLEAIRDGQDMFSEIGRMILTKSGRTDLLKS</sequence>
<dbReference type="GeneID" id="101860674"/>
<dbReference type="Pfam" id="PF04488">
    <property type="entry name" value="Gly_transf_sug"/>
    <property type="match status" value="1"/>
</dbReference>
<reference evidence="4" key="1">
    <citation type="submission" date="2025-08" db="UniProtKB">
        <authorList>
            <consortium name="RefSeq"/>
        </authorList>
    </citation>
    <scope>IDENTIFICATION</scope>
</reference>
<evidence type="ECO:0000313" key="4">
    <source>
        <dbReference type="RefSeq" id="XP_005104396.2"/>
    </source>
</evidence>
<name>A0ABM0JYA0_APLCA</name>
<dbReference type="Proteomes" id="UP000694888">
    <property type="component" value="Unplaced"/>
</dbReference>
<dbReference type="PANTHER" id="PTHR46830:SF1">
    <property type="entry name" value="ALPHA-1,4-N-ACETYLGLUCOSAMINYLTRANSFERASE"/>
    <property type="match status" value="1"/>
</dbReference>
<keyword evidence="2" id="KW-0472">Membrane</keyword>
<dbReference type="InterPro" id="IPR029044">
    <property type="entry name" value="Nucleotide-diphossugar_trans"/>
</dbReference>
<feature type="compositionally biased region" description="Low complexity" evidence="1">
    <location>
        <begin position="255"/>
        <end position="271"/>
    </location>
</feature>
<dbReference type="SUPFAM" id="SSF53448">
    <property type="entry name" value="Nucleotide-diphospho-sugar transferases"/>
    <property type="match status" value="1"/>
</dbReference>
<protein>
    <submittedName>
        <fullName evidence="4">Uncharacterized protein LOC101860674</fullName>
    </submittedName>
</protein>
<evidence type="ECO:0000256" key="2">
    <source>
        <dbReference type="SAM" id="Phobius"/>
    </source>
</evidence>
<keyword evidence="2" id="KW-1133">Transmembrane helix</keyword>
<dbReference type="PANTHER" id="PTHR46830">
    <property type="entry name" value="TRANSFERASE, PUTATIVE-RELATED"/>
    <property type="match status" value="1"/>
</dbReference>
<proteinExistence type="predicted"/>
<dbReference type="InterPro" id="IPR007577">
    <property type="entry name" value="GlycoTrfase_DXD_sugar-bd_CS"/>
</dbReference>
<feature type="transmembrane region" description="Helical" evidence="2">
    <location>
        <begin position="27"/>
        <end position="46"/>
    </location>
</feature>
<evidence type="ECO:0000256" key="1">
    <source>
        <dbReference type="SAM" id="MobiDB-lite"/>
    </source>
</evidence>
<evidence type="ECO:0000313" key="3">
    <source>
        <dbReference type="Proteomes" id="UP000694888"/>
    </source>
</evidence>
<keyword evidence="3" id="KW-1185">Reference proteome</keyword>
<dbReference type="RefSeq" id="XP_005104396.2">
    <property type="nucleotide sequence ID" value="XM_005104339.3"/>
</dbReference>
<organism evidence="3 4">
    <name type="scientific">Aplysia californica</name>
    <name type="common">California sea hare</name>
    <dbReference type="NCBI Taxonomy" id="6500"/>
    <lineage>
        <taxon>Eukaryota</taxon>
        <taxon>Metazoa</taxon>
        <taxon>Spiralia</taxon>
        <taxon>Lophotrochozoa</taxon>
        <taxon>Mollusca</taxon>
        <taxon>Gastropoda</taxon>
        <taxon>Heterobranchia</taxon>
        <taxon>Euthyneura</taxon>
        <taxon>Tectipleura</taxon>
        <taxon>Aplysiida</taxon>
        <taxon>Aplysioidea</taxon>
        <taxon>Aplysiidae</taxon>
        <taxon>Aplysia</taxon>
    </lineage>
</organism>
<gene>
    <name evidence="4" type="primary">LOC101860674</name>
</gene>
<accession>A0ABM0JYA0</accession>
<keyword evidence="2" id="KW-0812">Transmembrane</keyword>
<dbReference type="Gene3D" id="3.90.550.20">
    <property type="match status" value="1"/>
</dbReference>